<dbReference type="AlphaFoldDB" id="A0A1A8XPW6"/>
<protein>
    <recommendedName>
        <fullName evidence="3">Urease accessory protein UreD</fullName>
    </recommendedName>
</protein>
<evidence type="ECO:0000256" key="2">
    <source>
        <dbReference type="ARBA" id="ARBA00023186"/>
    </source>
</evidence>
<dbReference type="GO" id="GO:0005737">
    <property type="term" value="C:cytoplasm"/>
    <property type="evidence" value="ECO:0007669"/>
    <property type="project" value="UniProtKB-SubCell"/>
</dbReference>
<name>A0A1A8XPW6_9RHOO</name>
<evidence type="ECO:0000313" key="4">
    <source>
        <dbReference type="EMBL" id="SBT06492.1"/>
    </source>
</evidence>
<proteinExistence type="inferred from homology"/>
<comment type="subcellular location">
    <subcellularLocation>
        <location evidence="3">Cytoplasm</location>
    </subcellularLocation>
</comment>
<reference evidence="4 5" key="1">
    <citation type="submission" date="2016-06" db="EMBL/GenBank/DDBJ databases">
        <authorList>
            <person name="Kjaerup R.B."/>
            <person name="Dalgaard T.S."/>
            <person name="Juul-Madsen H.R."/>
        </authorList>
    </citation>
    <scope>NUCLEOTIDE SEQUENCE [LARGE SCALE GENOMIC DNA]</scope>
    <source>
        <strain evidence="4">2</strain>
    </source>
</reference>
<evidence type="ECO:0000256" key="3">
    <source>
        <dbReference type="HAMAP-Rule" id="MF_01384"/>
    </source>
</evidence>
<dbReference type="RefSeq" id="WP_245664186.1">
    <property type="nucleotide sequence ID" value="NZ_FLQY01000101.1"/>
</dbReference>
<keyword evidence="3" id="KW-0963">Cytoplasm</keyword>
<dbReference type="EMBL" id="FLQY01000101">
    <property type="protein sequence ID" value="SBT06492.1"/>
    <property type="molecule type" value="Genomic_DNA"/>
</dbReference>
<gene>
    <name evidence="3 4" type="primary">ureD</name>
    <name evidence="4" type="ORF">PROAA_190013</name>
</gene>
<dbReference type="PANTHER" id="PTHR33643:SF1">
    <property type="entry name" value="UREASE ACCESSORY PROTEIN D"/>
    <property type="match status" value="1"/>
</dbReference>
<keyword evidence="5" id="KW-1185">Reference proteome</keyword>
<dbReference type="PANTHER" id="PTHR33643">
    <property type="entry name" value="UREASE ACCESSORY PROTEIN D"/>
    <property type="match status" value="1"/>
</dbReference>
<comment type="subunit">
    <text evidence="3">UreD, UreF and UreG form a complex that acts as a GTP-hydrolysis-dependent molecular chaperone, activating the urease apoprotein by helping to assemble the nickel containing metallocenter of UreC. The UreE protein probably delivers the nickel.</text>
</comment>
<accession>A0A1A8XPW6</accession>
<keyword evidence="2 3" id="KW-0143">Chaperone</keyword>
<dbReference type="GO" id="GO:0016151">
    <property type="term" value="F:nickel cation binding"/>
    <property type="evidence" value="ECO:0007669"/>
    <property type="project" value="UniProtKB-UniRule"/>
</dbReference>
<organism evidence="4 5">
    <name type="scientific">Candidatus Propionivibrio aalborgensis</name>
    <dbReference type="NCBI Taxonomy" id="1860101"/>
    <lineage>
        <taxon>Bacteria</taxon>
        <taxon>Pseudomonadati</taxon>
        <taxon>Pseudomonadota</taxon>
        <taxon>Betaproteobacteria</taxon>
        <taxon>Rhodocyclales</taxon>
        <taxon>Rhodocyclaceae</taxon>
        <taxon>Propionivibrio</taxon>
    </lineage>
</organism>
<evidence type="ECO:0000256" key="1">
    <source>
        <dbReference type="ARBA" id="ARBA00007177"/>
    </source>
</evidence>
<comment type="similarity">
    <text evidence="1 3">Belongs to the UreD family.</text>
</comment>
<sequence>MIGSILGDMIPLDRTLQHLPNWEAELALEFECRDRATCLAGRRHRGPLRVQKALYPEGGEVCQAILLHPPSGIAGGDQLRISASVGAHAHAQITTPGAGKWYRSGGAEASQTLDFKLATGATLEWLPQETIVFDGASASIRTHVELAADSRYLGWDILCLGRYAAGERFATGSIGLHTRIERNGQPLWLERGQIAGDDAMLQSVAGWAGATVCGTLLATLPTGDEAADMGIMNTTLLAACRAIRPVDGAEHGVTALPGLLVARYLGQRSEAARQWFAALWHELRPVLLGRTAVSPRIWNT</sequence>
<dbReference type="HAMAP" id="MF_01384">
    <property type="entry name" value="UreD"/>
    <property type="match status" value="1"/>
</dbReference>
<dbReference type="InterPro" id="IPR002669">
    <property type="entry name" value="UreD"/>
</dbReference>
<dbReference type="Pfam" id="PF01774">
    <property type="entry name" value="UreD"/>
    <property type="match status" value="1"/>
</dbReference>
<keyword evidence="3" id="KW-0996">Nickel insertion</keyword>
<evidence type="ECO:0000313" key="5">
    <source>
        <dbReference type="Proteomes" id="UP000199600"/>
    </source>
</evidence>
<dbReference type="Proteomes" id="UP000199600">
    <property type="component" value="Unassembled WGS sequence"/>
</dbReference>
<comment type="function">
    <text evidence="3">Required for maturation of urease via the functional incorporation of the urease nickel metallocenter.</text>
</comment>